<evidence type="ECO:0000256" key="1">
    <source>
        <dbReference type="SAM" id="Phobius"/>
    </source>
</evidence>
<gene>
    <name evidence="2" type="ORF">LPAF129_08320</name>
</gene>
<dbReference type="EMBL" id="BQXH01000006">
    <property type="protein sequence ID" value="GKS81146.1"/>
    <property type="molecule type" value="Genomic_DNA"/>
</dbReference>
<evidence type="ECO:0000313" key="3">
    <source>
        <dbReference type="Proteomes" id="UP001055149"/>
    </source>
</evidence>
<evidence type="ECO:0000313" key="2">
    <source>
        <dbReference type="EMBL" id="GKS81146.1"/>
    </source>
</evidence>
<comment type="caution">
    <text evidence="2">The sequence shown here is derived from an EMBL/GenBank/DDBJ whole genome shotgun (WGS) entry which is preliminary data.</text>
</comment>
<reference evidence="2" key="1">
    <citation type="journal article" date="2022" name="Int. J. Syst. Evol. Microbiol.">
        <title>A novel species of lactic acid bacteria, Ligilactobacillus pabuli sp. nov., isolated from alfalfa silage.</title>
        <authorList>
            <person name="Tohno M."/>
            <person name="Tanizawa Y."/>
            <person name="Sawada H."/>
            <person name="Sakamoto M."/>
            <person name="Ohkuma M."/>
            <person name="Kobayashi H."/>
        </authorList>
    </citation>
    <scope>NUCLEOTIDE SEQUENCE</scope>
    <source>
        <strain evidence="2">AF129</strain>
    </source>
</reference>
<accession>A0ABQ5JK85</accession>
<dbReference type="Pfam" id="PF07843">
    <property type="entry name" value="DUF1634"/>
    <property type="match status" value="1"/>
</dbReference>
<dbReference type="InterPro" id="IPR012861">
    <property type="entry name" value="DUF1634"/>
</dbReference>
<proteinExistence type="predicted"/>
<feature type="transmembrane region" description="Helical" evidence="1">
    <location>
        <begin position="103"/>
        <end position="123"/>
    </location>
</feature>
<protein>
    <submittedName>
        <fullName evidence="2">Membrane protein</fullName>
    </submittedName>
</protein>
<sequence>MTDEEKKRHAEMNEIELVIGHVLRVGVITAAIVIILGLVLALITGKTGYPTDTFPTTFTTIFQGVLAFKPFAITMLGLFLLILTPVLRVVVSIYAFAKENDQMYVWITTLVLVILLFAMWIGYHG</sequence>
<feature type="transmembrane region" description="Helical" evidence="1">
    <location>
        <begin position="21"/>
        <end position="43"/>
    </location>
</feature>
<keyword evidence="3" id="KW-1185">Reference proteome</keyword>
<feature type="transmembrane region" description="Helical" evidence="1">
    <location>
        <begin position="71"/>
        <end position="91"/>
    </location>
</feature>
<dbReference type="RefSeq" id="WP_244054913.1">
    <property type="nucleotide sequence ID" value="NZ_BQXH01000006.1"/>
</dbReference>
<keyword evidence="1" id="KW-0812">Transmembrane</keyword>
<dbReference type="Proteomes" id="UP001055149">
    <property type="component" value="Unassembled WGS sequence"/>
</dbReference>
<keyword evidence="1" id="KW-1133">Transmembrane helix</keyword>
<organism evidence="2 3">
    <name type="scientific">Ligilactobacillus pabuli</name>
    <dbReference type="NCBI Taxonomy" id="2886039"/>
    <lineage>
        <taxon>Bacteria</taxon>
        <taxon>Bacillati</taxon>
        <taxon>Bacillota</taxon>
        <taxon>Bacilli</taxon>
        <taxon>Lactobacillales</taxon>
        <taxon>Lactobacillaceae</taxon>
        <taxon>Ligilactobacillus</taxon>
    </lineage>
</organism>
<keyword evidence="1" id="KW-0472">Membrane</keyword>
<name>A0ABQ5JK85_9LACO</name>